<name>N8YB89_ACIGI</name>
<sequence length="38" mass="4764">MYREKVIGNYLKQGFFRYTFRYILRSNRIDPKIIVNSY</sequence>
<protein>
    <submittedName>
        <fullName evidence="1">Uncharacterized protein</fullName>
    </submittedName>
</protein>
<accession>N8YB89</accession>
<dbReference type="EMBL" id="APPJ01000006">
    <property type="protein sequence ID" value="ENV18549.1"/>
    <property type="molecule type" value="Genomic_DNA"/>
</dbReference>
<gene>
    <name evidence="1" type="ORF">F964_00805</name>
</gene>
<evidence type="ECO:0000313" key="1">
    <source>
        <dbReference type="EMBL" id="ENV18549.1"/>
    </source>
</evidence>
<organism evidence="1 2">
    <name type="scientific">Acinetobacter guillouiae NIPH 991</name>
    <dbReference type="NCBI Taxonomy" id="1217656"/>
    <lineage>
        <taxon>Bacteria</taxon>
        <taxon>Pseudomonadati</taxon>
        <taxon>Pseudomonadota</taxon>
        <taxon>Gammaproteobacteria</taxon>
        <taxon>Moraxellales</taxon>
        <taxon>Moraxellaceae</taxon>
        <taxon>Acinetobacter</taxon>
    </lineage>
</organism>
<proteinExistence type="predicted"/>
<dbReference type="Proteomes" id="UP000013148">
    <property type="component" value="Unassembled WGS sequence"/>
</dbReference>
<comment type="caution">
    <text evidence="1">The sequence shown here is derived from an EMBL/GenBank/DDBJ whole genome shotgun (WGS) entry which is preliminary data.</text>
</comment>
<keyword evidence="2" id="KW-1185">Reference proteome</keyword>
<dbReference type="HOGENOM" id="CLU_3323433_0_0_6"/>
<reference evidence="1 2" key="1">
    <citation type="submission" date="2013-02" db="EMBL/GenBank/DDBJ databases">
        <title>The Genome Sequence of Acinetobacter guillouiae NIPH 991.</title>
        <authorList>
            <consortium name="The Broad Institute Genome Sequencing Platform"/>
            <consortium name="The Broad Institute Genome Sequencing Center for Infectious Disease"/>
            <person name="Cerqueira G."/>
            <person name="Feldgarden M."/>
            <person name="Courvalin P."/>
            <person name="Perichon B."/>
            <person name="Grillot-Courvalin C."/>
            <person name="Clermont D."/>
            <person name="Rocha E."/>
            <person name="Yoon E.-J."/>
            <person name="Nemec A."/>
            <person name="Walker B."/>
            <person name="Young S.K."/>
            <person name="Zeng Q."/>
            <person name="Gargeya S."/>
            <person name="Fitzgerald M."/>
            <person name="Haas B."/>
            <person name="Abouelleil A."/>
            <person name="Alvarado L."/>
            <person name="Arachchi H.M."/>
            <person name="Berlin A.M."/>
            <person name="Chapman S.B."/>
            <person name="Dewar J."/>
            <person name="Goldberg J."/>
            <person name="Griggs A."/>
            <person name="Gujja S."/>
            <person name="Hansen M."/>
            <person name="Howarth C."/>
            <person name="Imamovic A."/>
            <person name="Larimer J."/>
            <person name="McCowan C."/>
            <person name="Murphy C."/>
            <person name="Neiman D."/>
            <person name="Pearson M."/>
            <person name="Priest M."/>
            <person name="Roberts A."/>
            <person name="Saif S."/>
            <person name="Shea T."/>
            <person name="Sisk P."/>
            <person name="Sykes S."/>
            <person name="Wortman J."/>
            <person name="Nusbaum C."/>
            <person name="Birren B."/>
        </authorList>
    </citation>
    <scope>NUCLEOTIDE SEQUENCE [LARGE SCALE GENOMIC DNA]</scope>
    <source>
        <strain evidence="1 2">NIPH 991</strain>
    </source>
</reference>
<evidence type="ECO:0000313" key="2">
    <source>
        <dbReference type="Proteomes" id="UP000013148"/>
    </source>
</evidence>
<dbReference type="AlphaFoldDB" id="N8YB89"/>